<gene>
    <name evidence="1" type="ORF">UFOVP699_22</name>
</gene>
<proteinExistence type="predicted"/>
<sequence length="157" mass="18704">MEKYNVELTGKQLIVLQEALEFYSRFLLGQVDKIPMSLDFRLKNEHRSSYCNPTLDEAFWIIKREMFGLKHPNSSYGIGMRTFSSLEEDKEITEHQVAYEMYKMILYTWRQENIKKSLLENKDPGWTVHDEPPLKYTSEPLIKIIKTKYNEKEDNSL</sequence>
<organism evidence="1">
    <name type="scientific">uncultured Caudovirales phage</name>
    <dbReference type="NCBI Taxonomy" id="2100421"/>
    <lineage>
        <taxon>Viruses</taxon>
        <taxon>Duplodnaviria</taxon>
        <taxon>Heunggongvirae</taxon>
        <taxon>Uroviricota</taxon>
        <taxon>Caudoviricetes</taxon>
        <taxon>Peduoviridae</taxon>
        <taxon>Maltschvirus</taxon>
        <taxon>Maltschvirus maltsch</taxon>
    </lineage>
</organism>
<dbReference type="EMBL" id="LR796670">
    <property type="protein sequence ID" value="CAB4158634.1"/>
    <property type="molecule type" value="Genomic_DNA"/>
</dbReference>
<accession>A0A6J5NTX5</accession>
<protein>
    <submittedName>
        <fullName evidence="1">Uncharacterized protein</fullName>
    </submittedName>
</protein>
<evidence type="ECO:0000313" key="1">
    <source>
        <dbReference type="EMBL" id="CAB4158634.1"/>
    </source>
</evidence>
<reference evidence="1" key="1">
    <citation type="submission" date="2020-04" db="EMBL/GenBank/DDBJ databases">
        <authorList>
            <person name="Chiriac C."/>
            <person name="Salcher M."/>
            <person name="Ghai R."/>
            <person name="Kavagutti S V."/>
        </authorList>
    </citation>
    <scope>NUCLEOTIDE SEQUENCE</scope>
</reference>
<name>A0A6J5NTX5_9CAUD</name>